<protein>
    <submittedName>
        <fullName evidence="2">EAL domain-containing protein</fullName>
    </submittedName>
</protein>
<dbReference type="PANTHER" id="PTHR33121">
    <property type="entry name" value="CYCLIC DI-GMP PHOSPHODIESTERASE PDEF"/>
    <property type="match status" value="1"/>
</dbReference>
<sequence length="220" mass="25867">MKIEDYCFFRQTCYDIRYDMVEGYELLMRERVDGQWQVPKSFRLMTPEFFATIVTDAMLHLPSKSQMMVNLDHDQFVDQGMLDALIDVHRKLPDYSLTLELTERDNTKTIMDVELLKSAIYATSKGLLLSFDDVGSGVNQFEILKPLFPYVAELKFALQNFEPEINVAYNKLAFWSQTANYLDKKFVLEGMETREDVIIAQQLDIKYGQGFYYDRPQKFY</sequence>
<dbReference type="SUPFAM" id="SSF141868">
    <property type="entry name" value="EAL domain-like"/>
    <property type="match status" value="1"/>
</dbReference>
<proteinExistence type="predicted"/>
<gene>
    <name evidence="2" type="ORF">N6G96_04420</name>
</gene>
<evidence type="ECO:0000259" key="1">
    <source>
        <dbReference type="PROSITE" id="PS50883"/>
    </source>
</evidence>
<organism evidence="2 3">
    <name type="scientific">Pediococcus inopinatus</name>
    <dbReference type="NCBI Taxonomy" id="114090"/>
    <lineage>
        <taxon>Bacteria</taxon>
        <taxon>Bacillati</taxon>
        <taxon>Bacillota</taxon>
        <taxon>Bacilli</taxon>
        <taxon>Lactobacillales</taxon>
        <taxon>Lactobacillaceae</taxon>
        <taxon>Pediococcus</taxon>
    </lineage>
</organism>
<name>A0ABZ0Q8I2_9LACO</name>
<evidence type="ECO:0000313" key="3">
    <source>
        <dbReference type="Proteomes" id="UP001302696"/>
    </source>
</evidence>
<accession>A0ABZ0Q8I2</accession>
<dbReference type="Proteomes" id="UP001302696">
    <property type="component" value="Chromosome"/>
</dbReference>
<dbReference type="InterPro" id="IPR035919">
    <property type="entry name" value="EAL_sf"/>
</dbReference>
<feature type="domain" description="EAL" evidence="1">
    <location>
        <begin position="1"/>
        <end position="220"/>
    </location>
</feature>
<dbReference type="EMBL" id="CP104778">
    <property type="protein sequence ID" value="WPC22438.1"/>
    <property type="molecule type" value="Genomic_DNA"/>
</dbReference>
<dbReference type="RefSeq" id="WP_082854826.1">
    <property type="nucleotide sequence ID" value="NZ_BBIM01000024.1"/>
</dbReference>
<keyword evidence="3" id="KW-1185">Reference proteome</keyword>
<dbReference type="PANTHER" id="PTHR33121:SF70">
    <property type="entry name" value="SIGNALING PROTEIN YKOW"/>
    <property type="match status" value="1"/>
</dbReference>
<dbReference type="InterPro" id="IPR001633">
    <property type="entry name" value="EAL_dom"/>
</dbReference>
<dbReference type="PROSITE" id="PS50883">
    <property type="entry name" value="EAL"/>
    <property type="match status" value="1"/>
</dbReference>
<dbReference type="Pfam" id="PF00563">
    <property type="entry name" value="EAL"/>
    <property type="match status" value="1"/>
</dbReference>
<reference evidence="3" key="1">
    <citation type="submission" date="2024-06" db="EMBL/GenBank/DDBJ databases">
        <authorList>
            <person name="Chang H.C."/>
            <person name="Mun S.Y."/>
        </authorList>
    </citation>
    <scope>NUCLEOTIDE SEQUENCE [LARGE SCALE GENOMIC DNA]</scope>
    <source>
        <strain evidence="3">KT1</strain>
    </source>
</reference>
<evidence type="ECO:0000313" key="2">
    <source>
        <dbReference type="EMBL" id="WPC22438.1"/>
    </source>
</evidence>
<dbReference type="InterPro" id="IPR050706">
    <property type="entry name" value="Cyclic-di-GMP_PDE-like"/>
</dbReference>
<dbReference type="Gene3D" id="3.20.20.450">
    <property type="entry name" value="EAL domain"/>
    <property type="match status" value="1"/>
</dbReference>